<gene>
    <name evidence="1" type="ORF">I7I53_01250</name>
</gene>
<accession>A0A8A1LK66</accession>
<proteinExistence type="predicted"/>
<dbReference type="VEuPathDB" id="FungiDB:I7I53_01250"/>
<name>A0A8A1LK66_AJEC8</name>
<reference evidence="1" key="1">
    <citation type="submission" date="2021-01" db="EMBL/GenBank/DDBJ databases">
        <title>Chromosome-level genome assembly of a human fungal pathogen reveals clustering of transcriptionally co-regulated genes.</title>
        <authorList>
            <person name="Voorhies M."/>
            <person name="Cohen S."/>
            <person name="Shea T.P."/>
            <person name="Petrus S."/>
            <person name="Munoz J.F."/>
            <person name="Poplawski S."/>
            <person name="Goldman W.E."/>
            <person name="Michael T."/>
            <person name="Cuomo C.A."/>
            <person name="Sil A."/>
            <person name="Beyhan S."/>
        </authorList>
    </citation>
    <scope>NUCLEOTIDE SEQUENCE</scope>
    <source>
        <strain evidence="1">H88</strain>
    </source>
</reference>
<evidence type="ECO:0000313" key="2">
    <source>
        <dbReference type="Proteomes" id="UP000663419"/>
    </source>
</evidence>
<dbReference type="EMBL" id="CP069104">
    <property type="protein sequence ID" value="QSS53860.1"/>
    <property type="molecule type" value="Genomic_DNA"/>
</dbReference>
<evidence type="ECO:0000313" key="1">
    <source>
        <dbReference type="EMBL" id="QSS53860.1"/>
    </source>
</evidence>
<organism evidence="1 2">
    <name type="scientific">Ajellomyces capsulatus (strain H88)</name>
    <name type="common">Darling's disease fungus</name>
    <name type="synonym">Histoplasma capsulatum</name>
    <dbReference type="NCBI Taxonomy" id="544711"/>
    <lineage>
        <taxon>Eukaryota</taxon>
        <taxon>Fungi</taxon>
        <taxon>Dikarya</taxon>
        <taxon>Ascomycota</taxon>
        <taxon>Pezizomycotina</taxon>
        <taxon>Eurotiomycetes</taxon>
        <taxon>Eurotiomycetidae</taxon>
        <taxon>Onygenales</taxon>
        <taxon>Ajellomycetaceae</taxon>
        <taxon>Histoplasma</taxon>
    </lineage>
</organism>
<sequence>MSEVVKPPLQLEQASNKIGEIPRDLPLRLLSRERASDMVIF</sequence>
<dbReference type="AlphaFoldDB" id="A0A8A1LK66"/>
<protein>
    <submittedName>
        <fullName evidence="1">Uncharacterized protein</fullName>
    </submittedName>
</protein>
<dbReference type="Proteomes" id="UP000663419">
    <property type="component" value="Chromosome 3"/>
</dbReference>